<proteinExistence type="predicted"/>
<organism evidence="2 3">
    <name type="scientific">Verticillium longisporum</name>
    <name type="common">Verticillium dahliae var. longisporum</name>
    <dbReference type="NCBI Taxonomy" id="100787"/>
    <lineage>
        <taxon>Eukaryota</taxon>
        <taxon>Fungi</taxon>
        <taxon>Dikarya</taxon>
        <taxon>Ascomycota</taxon>
        <taxon>Pezizomycotina</taxon>
        <taxon>Sordariomycetes</taxon>
        <taxon>Hypocreomycetidae</taxon>
        <taxon>Glomerellales</taxon>
        <taxon>Plectosphaerellaceae</taxon>
        <taxon>Verticillium</taxon>
    </lineage>
</organism>
<evidence type="ECO:0000313" key="2">
    <source>
        <dbReference type="EMBL" id="CRK33963.1"/>
    </source>
</evidence>
<reference evidence="2 3" key="1">
    <citation type="submission" date="2015-05" db="EMBL/GenBank/DDBJ databases">
        <authorList>
            <person name="Wang D.B."/>
            <person name="Wang M."/>
        </authorList>
    </citation>
    <scope>NUCLEOTIDE SEQUENCE [LARGE SCALE GENOMIC DNA]</scope>
    <source>
        <strain evidence="2">VL1</strain>
    </source>
</reference>
<evidence type="ECO:0000256" key="1">
    <source>
        <dbReference type="SAM" id="MobiDB-lite"/>
    </source>
</evidence>
<feature type="compositionally biased region" description="Low complexity" evidence="1">
    <location>
        <begin position="63"/>
        <end position="72"/>
    </location>
</feature>
<dbReference type="AlphaFoldDB" id="A0A0G4MI44"/>
<evidence type="ECO:0000313" key="3">
    <source>
        <dbReference type="Proteomes" id="UP000044602"/>
    </source>
</evidence>
<feature type="compositionally biased region" description="Polar residues" evidence="1">
    <location>
        <begin position="37"/>
        <end position="50"/>
    </location>
</feature>
<feature type="region of interest" description="Disordered" evidence="1">
    <location>
        <begin position="1"/>
        <end position="94"/>
    </location>
</feature>
<dbReference type="Proteomes" id="UP000044602">
    <property type="component" value="Unassembled WGS sequence"/>
</dbReference>
<dbReference type="EMBL" id="CVQH01022750">
    <property type="protein sequence ID" value="CRK33963.1"/>
    <property type="molecule type" value="Genomic_DNA"/>
</dbReference>
<accession>A0A0G4MI44</accession>
<sequence>MHGLSADLMSLQSPSETHTQRKLEQTSSFTVPGRPTNFLSLAPTTSSTYPQAPDASRPLTRRSSSVSSSNSNAAGLQFLRLGPVHYGEHPDDRE</sequence>
<name>A0A0G4MI44_VERLO</name>
<gene>
    <name evidence="2" type="ORF">BN1708_006219</name>
</gene>
<protein>
    <submittedName>
        <fullName evidence="2">Uncharacterized protein</fullName>
    </submittedName>
</protein>
<keyword evidence="3" id="KW-1185">Reference proteome</keyword>